<dbReference type="AlphaFoldDB" id="A0A409WZ39"/>
<comment type="caution">
    <text evidence="1">The sequence shown here is derived from an EMBL/GenBank/DDBJ whole genome shotgun (WGS) entry which is preliminary data.</text>
</comment>
<dbReference type="STRING" id="93625.A0A409WZ39"/>
<feature type="non-terminal residue" evidence="1">
    <location>
        <position position="1"/>
    </location>
</feature>
<gene>
    <name evidence="1" type="ORF">CVT25_001019</name>
</gene>
<dbReference type="EMBL" id="NHYD01002967">
    <property type="protein sequence ID" value="PPQ83803.1"/>
    <property type="molecule type" value="Genomic_DNA"/>
</dbReference>
<reference evidence="1 2" key="1">
    <citation type="journal article" date="2018" name="Evol. Lett.">
        <title>Horizontal gene cluster transfer increased hallucinogenic mushroom diversity.</title>
        <authorList>
            <person name="Reynolds H.T."/>
            <person name="Vijayakumar V."/>
            <person name="Gluck-Thaler E."/>
            <person name="Korotkin H.B."/>
            <person name="Matheny P.B."/>
            <person name="Slot J.C."/>
        </authorList>
    </citation>
    <scope>NUCLEOTIDE SEQUENCE [LARGE SCALE GENOMIC DNA]</scope>
    <source>
        <strain evidence="1 2">2631</strain>
    </source>
</reference>
<proteinExistence type="predicted"/>
<dbReference type="OrthoDB" id="3262196at2759"/>
<keyword evidence="2" id="KW-1185">Reference proteome</keyword>
<protein>
    <submittedName>
        <fullName evidence="1">Uncharacterized protein</fullName>
    </submittedName>
</protein>
<organism evidence="1 2">
    <name type="scientific">Psilocybe cyanescens</name>
    <dbReference type="NCBI Taxonomy" id="93625"/>
    <lineage>
        <taxon>Eukaryota</taxon>
        <taxon>Fungi</taxon>
        <taxon>Dikarya</taxon>
        <taxon>Basidiomycota</taxon>
        <taxon>Agaricomycotina</taxon>
        <taxon>Agaricomycetes</taxon>
        <taxon>Agaricomycetidae</taxon>
        <taxon>Agaricales</taxon>
        <taxon>Agaricineae</taxon>
        <taxon>Strophariaceae</taxon>
        <taxon>Psilocybe</taxon>
    </lineage>
</organism>
<name>A0A409WZ39_PSICY</name>
<evidence type="ECO:0000313" key="2">
    <source>
        <dbReference type="Proteomes" id="UP000283269"/>
    </source>
</evidence>
<dbReference type="Proteomes" id="UP000283269">
    <property type="component" value="Unassembled WGS sequence"/>
</dbReference>
<sequence>QFIYAATVIRYVSSPRHNPLYRLEVIQGLLPVKDDRPYAQLDALYIDILSEVEDVKTVLQILGVAYVYPFNKDSLGVNELEEFMQLSPGTVQLLLIDLLSVVDASDNNKPIKFLHASFTDFLFDPSRSGQFFIDPSKMHGEAAYFCISAIEFYFLYSTRPGDTSSISA</sequence>
<accession>A0A409WZ39</accession>
<evidence type="ECO:0000313" key="1">
    <source>
        <dbReference type="EMBL" id="PPQ83803.1"/>
    </source>
</evidence>
<dbReference type="InParanoid" id="A0A409WZ39"/>